<organism evidence="5 6">
    <name type="scientific">Novosphingobium resinovorum</name>
    <dbReference type="NCBI Taxonomy" id="158500"/>
    <lineage>
        <taxon>Bacteria</taxon>
        <taxon>Pseudomonadati</taxon>
        <taxon>Pseudomonadota</taxon>
        <taxon>Alphaproteobacteria</taxon>
        <taxon>Sphingomonadales</taxon>
        <taxon>Sphingomonadaceae</taxon>
        <taxon>Novosphingobium</taxon>
    </lineage>
</organism>
<gene>
    <name evidence="5" type="ORF">BV97_00276</name>
</gene>
<evidence type="ECO:0000256" key="2">
    <source>
        <dbReference type="ARBA" id="ARBA00023125"/>
    </source>
</evidence>
<dbReference type="AlphaFoldDB" id="A0A031K3I3"/>
<keyword evidence="3" id="KW-0804">Transcription</keyword>
<dbReference type="EMBL" id="JFYZ01000001">
    <property type="protein sequence ID" value="EZP84521.1"/>
    <property type="molecule type" value="Genomic_DNA"/>
</dbReference>
<dbReference type="InterPro" id="IPR046335">
    <property type="entry name" value="LacI/GalR-like_sensor"/>
</dbReference>
<evidence type="ECO:0000256" key="1">
    <source>
        <dbReference type="ARBA" id="ARBA00023015"/>
    </source>
</evidence>
<evidence type="ECO:0000313" key="6">
    <source>
        <dbReference type="Proteomes" id="UP000024329"/>
    </source>
</evidence>
<proteinExistence type="predicted"/>
<dbReference type="PATRIC" id="fig|158500.4.peg.283"/>
<sequence length="322" mass="34054">MVRRARAPSIVVMTSPEASVAPRPARKRPATSIERAAYAPDLRAPLRPPESVGAAVPGGAIVLLVHDGRESAVREALQRGMERAVTTAPLLLAIHVQPPDESTAMFAQVLEHHRPEAVVLTPPLGGRGDLVDVCDRARTRCLRIGLAPELSCDERAATALTVRRLVTLGHARIGLVAGPETSPGARQRELGYLDAMAEHGLDRGPALIVPGDDTFESGMAAGRLLLEISPRPTAILACNDDMAAGVLHAAAQAGVPVPEALSLVGFDDTSIARRLLPPLASVRIPWERIGHEAINRILDRSAAPPGPFDAQLVERASLALLT</sequence>
<dbReference type="Pfam" id="PF13377">
    <property type="entry name" value="Peripla_BP_3"/>
    <property type="match status" value="1"/>
</dbReference>
<evidence type="ECO:0000313" key="5">
    <source>
        <dbReference type="EMBL" id="EZP84521.1"/>
    </source>
</evidence>
<dbReference type="Proteomes" id="UP000024329">
    <property type="component" value="Unassembled WGS sequence"/>
</dbReference>
<dbReference type="STRING" id="158500.BES08_01450"/>
<dbReference type="PANTHER" id="PTHR30146:SF153">
    <property type="entry name" value="LACTOSE OPERON REPRESSOR"/>
    <property type="match status" value="1"/>
</dbReference>
<evidence type="ECO:0000256" key="3">
    <source>
        <dbReference type="ARBA" id="ARBA00023163"/>
    </source>
</evidence>
<name>A0A031K3I3_9SPHN</name>
<protein>
    <submittedName>
        <fullName evidence="5">LacI family transcriptional regulator</fullName>
    </submittedName>
</protein>
<comment type="caution">
    <text evidence="5">The sequence shown here is derived from an EMBL/GenBank/DDBJ whole genome shotgun (WGS) entry which is preliminary data.</text>
</comment>
<dbReference type="GO" id="GO:0003700">
    <property type="term" value="F:DNA-binding transcription factor activity"/>
    <property type="evidence" value="ECO:0007669"/>
    <property type="project" value="TreeGrafter"/>
</dbReference>
<feature type="domain" description="Transcriptional regulator LacI/GalR-like sensor" evidence="4">
    <location>
        <begin position="162"/>
        <end position="315"/>
    </location>
</feature>
<dbReference type="Gene3D" id="3.40.50.2300">
    <property type="match status" value="2"/>
</dbReference>
<dbReference type="PANTHER" id="PTHR30146">
    <property type="entry name" value="LACI-RELATED TRANSCRIPTIONAL REPRESSOR"/>
    <property type="match status" value="1"/>
</dbReference>
<dbReference type="InterPro" id="IPR028082">
    <property type="entry name" value="Peripla_BP_I"/>
</dbReference>
<keyword evidence="2" id="KW-0238">DNA-binding</keyword>
<accession>A0A031K3I3</accession>
<reference evidence="5 6" key="1">
    <citation type="submission" date="2014-03" db="EMBL/GenBank/DDBJ databases">
        <title>Whole genome sequence of Novosphingobium resinovorum KF1.</title>
        <authorList>
            <person name="Gan H.M."/>
            <person name="Gan H.Y."/>
            <person name="Chew T.H."/>
            <person name="Savka M.A."/>
        </authorList>
    </citation>
    <scope>NUCLEOTIDE SEQUENCE [LARGE SCALE GENOMIC DNA]</scope>
    <source>
        <strain evidence="5 6">KF1</strain>
    </source>
</reference>
<dbReference type="SUPFAM" id="SSF53822">
    <property type="entry name" value="Periplasmic binding protein-like I"/>
    <property type="match status" value="1"/>
</dbReference>
<keyword evidence="1" id="KW-0805">Transcription regulation</keyword>
<dbReference type="GO" id="GO:0000976">
    <property type="term" value="F:transcription cis-regulatory region binding"/>
    <property type="evidence" value="ECO:0007669"/>
    <property type="project" value="TreeGrafter"/>
</dbReference>
<dbReference type="eggNOG" id="COG1609">
    <property type="taxonomic scope" value="Bacteria"/>
</dbReference>
<evidence type="ECO:0000259" key="4">
    <source>
        <dbReference type="Pfam" id="PF13377"/>
    </source>
</evidence>